<dbReference type="EMBL" id="CM001488">
    <property type="protein sequence ID" value="EIM62786.1"/>
    <property type="molecule type" value="Genomic_DNA"/>
</dbReference>
<dbReference type="AlphaFoldDB" id="I5AZX3"/>
<accession>I5AZX3</accession>
<reference evidence="1 2" key="2">
    <citation type="submission" date="2012-02" db="EMBL/GenBank/DDBJ databases">
        <title>Improved High-Quality Draft sequence of Desulfobacter postgatei 2ac9.</title>
        <authorList>
            <consortium name="US DOE Joint Genome Institute"/>
            <person name="Lucas S."/>
            <person name="Han J."/>
            <person name="Lapidus A."/>
            <person name="Cheng J.-F."/>
            <person name="Goodwin L."/>
            <person name="Pitluck S."/>
            <person name="Peters L."/>
            <person name="Ovchinnikova G."/>
            <person name="Held B."/>
            <person name="Detter J.C."/>
            <person name="Han C."/>
            <person name="Tapia R."/>
            <person name="Land M."/>
            <person name="Hauser L."/>
            <person name="Kyrpides N."/>
            <person name="Ivanova N."/>
            <person name="Pagani I."/>
            <person name="Orellana R."/>
            <person name="Lovley D."/>
            <person name="Woyke T."/>
        </authorList>
    </citation>
    <scope>NUCLEOTIDE SEQUENCE [LARGE SCALE GENOMIC DNA]</scope>
    <source>
        <strain evidence="1 2">2ac9</strain>
    </source>
</reference>
<evidence type="ECO:0008006" key="3">
    <source>
        <dbReference type="Google" id="ProtNLM"/>
    </source>
</evidence>
<reference evidence="1 2" key="1">
    <citation type="submission" date="2011-09" db="EMBL/GenBank/DDBJ databases">
        <authorList>
            <consortium name="US DOE Joint Genome Institute (JGI-PGF)"/>
            <person name="Lucas S."/>
            <person name="Han J."/>
            <person name="Lapidus A."/>
            <person name="Cheng J.-F."/>
            <person name="Goodwin L."/>
            <person name="Pitluck S."/>
            <person name="Peters L."/>
            <person name="Land M.L."/>
            <person name="Hauser L."/>
            <person name="Orellana R."/>
            <person name="Lovley D."/>
            <person name="Woyke T.J."/>
        </authorList>
    </citation>
    <scope>NUCLEOTIDE SEQUENCE [LARGE SCALE GENOMIC DNA]</scope>
    <source>
        <strain evidence="1 2">2ac9</strain>
    </source>
</reference>
<dbReference type="RefSeq" id="WP_004071556.1">
    <property type="nucleotide sequence ID" value="NZ_CM001488.1"/>
</dbReference>
<keyword evidence="2" id="KW-1185">Reference proteome</keyword>
<evidence type="ECO:0000313" key="1">
    <source>
        <dbReference type="EMBL" id="EIM62786.1"/>
    </source>
</evidence>
<dbReference type="Proteomes" id="UP000005778">
    <property type="component" value="Chromosome"/>
</dbReference>
<dbReference type="eggNOG" id="ENOG5033JZN">
    <property type="taxonomic scope" value="Bacteria"/>
</dbReference>
<dbReference type="OrthoDB" id="5419839at2"/>
<dbReference type="HOGENOM" id="CLU_2081006_0_0_7"/>
<name>I5AZX3_9BACT</name>
<dbReference type="STRING" id="879212.DespoDRAFT_00802"/>
<evidence type="ECO:0000313" key="2">
    <source>
        <dbReference type="Proteomes" id="UP000005778"/>
    </source>
</evidence>
<sequence length="117" mass="13249">MTKENNSENEDLRTQVRTAAADGASVEFTFPGSVMIYQFPLRDWSYTGLGILARQNSKILDHIQEGQIFSVTLRREGIRLSLEAYRVEIRHISDPEQGRHPGHKVIGLSILEKEAVL</sequence>
<gene>
    <name evidence="1" type="ORF">DespoDRAFT_00802</name>
</gene>
<proteinExistence type="predicted"/>
<organism evidence="1 2">
    <name type="scientific">Desulfobacter postgatei 2ac9</name>
    <dbReference type="NCBI Taxonomy" id="879212"/>
    <lineage>
        <taxon>Bacteria</taxon>
        <taxon>Pseudomonadati</taxon>
        <taxon>Thermodesulfobacteriota</taxon>
        <taxon>Desulfobacteria</taxon>
        <taxon>Desulfobacterales</taxon>
        <taxon>Desulfobacteraceae</taxon>
        <taxon>Desulfobacter</taxon>
    </lineage>
</organism>
<protein>
    <recommendedName>
        <fullName evidence="3">PilZ domain-containing protein</fullName>
    </recommendedName>
</protein>